<dbReference type="Gene3D" id="2.60.40.2030">
    <property type="match status" value="1"/>
</dbReference>
<dbReference type="Proteomes" id="UP000286598">
    <property type="component" value="Unassembled WGS sequence"/>
</dbReference>
<evidence type="ECO:0008006" key="4">
    <source>
        <dbReference type="Google" id="ProtNLM"/>
    </source>
</evidence>
<dbReference type="PROSITE" id="PS51257">
    <property type="entry name" value="PROKAR_LIPOPROTEIN"/>
    <property type="match status" value="1"/>
</dbReference>
<dbReference type="OrthoDB" id="1073131at2"/>
<sequence length="324" mass="36137">MKYIKLFMLMVAAILFTACSDEETYNTDATTAVEFEKTTMTVKENEGLIKLPVKITGKRNGMIRLTIKAEGVDGGSEAAAKESVNGSEGDYSITTKTLVVKTDTITSEVMNFEMKVLDDKIINSDRKVRFTLSVEGAKLGAKSTLDVKIENDERTIYDLIAGDWLMSYSEVQFDKEGKPLMNEDGTPVVKDYTADVTLSVISDDDSPLRGKQVLAYTSKFYFALTKSEVPLSWSFNYSYDEAAKNGQLNFNCTSKETVYSVQGYEFSWQVVKNDKLADGEIKGKFTVDENNVVSKEITFNPNDVLYISASGMSIPYVNLKLQRK</sequence>
<dbReference type="InterPro" id="IPR038081">
    <property type="entry name" value="CalX-like_sf"/>
</dbReference>
<proteinExistence type="predicted"/>
<dbReference type="AlphaFoldDB" id="A0A3R6FIB5"/>
<reference evidence="2 3" key="1">
    <citation type="submission" date="2018-08" db="EMBL/GenBank/DDBJ databases">
        <title>A genome reference for cultivated species of the human gut microbiota.</title>
        <authorList>
            <person name="Zou Y."/>
            <person name="Xue W."/>
            <person name="Luo G."/>
        </authorList>
    </citation>
    <scope>NUCLEOTIDE SEQUENCE [LARGE SCALE GENOMIC DNA]</scope>
    <source>
        <strain evidence="2 3">AF42-9</strain>
    </source>
</reference>
<gene>
    <name evidence="2" type="ORF">DW060_09245</name>
</gene>
<dbReference type="EMBL" id="QRNO01000046">
    <property type="protein sequence ID" value="RHK49236.1"/>
    <property type="molecule type" value="Genomic_DNA"/>
</dbReference>
<protein>
    <recommendedName>
        <fullName evidence="4">Calx-beta domain-containing protein</fullName>
    </recommendedName>
</protein>
<evidence type="ECO:0000313" key="2">
    <source>
        <dbReference type="EMBL" id="RHK49236.1"/>
    </source>
</evidence>
<feature type="signal peptide" evidence="1">
    <location>
        <begin position="1"/>
        <end position="20"/>
    </location>
</feature>
<keyword evidence="1" id="KW-0732">Signal</keyword>
<feature type="chain" id="PRO_5018736518" description="Calx-beta domain-containing protein" evidence="1">
    <location>
        <begin position="21"/>
        <end position="324"/>
    </location>
</feature>
<evidence type="ECO:0000313" key="3">
    <source>
        <dbReference type="Proteomes" id="UP000286598"/>
    </source>
</evidence>
<accession>A0A3R6FIB5</accession>
<name>A0A3R6FIB5_9BACT</name>
<comment type="caution">
    <text evidence="2">The sequence shown here is derived from an EMBL/GenBank/DDBJ whole genome shotgun (WGS) entry which is preliminary data.</text>
</comment>
<evidence type="ECO:0000256" key="1">
    <source>
        <dbReference type="SAM" id="SignalP"/>
    </source>
</evidence>
<keyword evidence="3" id="KW-1185">Reference proteome</keyword>
<organism evidence="2 3">
    <name type="scientific">Leyella stercorea</name>
    <dbReference type="NCBI Taxonomy" id="363265"/>
    <lineage>
        <taxon>Bacteria</taxon>
        <taxon>Pseudomonadati</taxon>
        <taxon>Bacteroidota</taxon>
        <taxon>Bacteroidia</taxon>
        <taxon>Bacteroidales</taxon>
        <taxon>Prevotellaceae</taxon>
        <taxon>Leyella</taxon>
    </lineage>
</organism>